<accession>A0A5M3WTU0</accession>
<proteinExistence type="predicted"/>
<keyword evidence="2" id="KW-1185">Reference proteome</keyword>
<dbReference type="OrthoDB" id="3544192at2"/>
<reference evidence="1 2" key="1">
    <citation type="submission" date="2019-10" db="EMBL/GenBank/DDBJ databases">
        <title>Whole genome shotgun sequence of Acrocarpospora macrocephala NBRC 16266.</title>
        <authorList>
            <person name="Ichikawa N."/>
            <person name="Kimura A."/>
            <person name="Kitahashi Y."/>
            <person name="Komaki H."/>
            <person name="Oguchi A."/>
        </authorList>
    </citation>
    <scope>NUCLEOTIDE SEQUENCE [LARGE SCALE GENOMIC DNA]</scope>
    <source>
        <strain evidence="1 2">NBRC 16266</strain>
    </source>
</reference>
<dbReference type="Proteomes" id="UP000331127">
    <property type="component" value="Unassembled WGS sequence"/>
</dbReference>
<sequence>MKGDFSRSTYRPANHYSGVRLQQGRVLLDAEWNEQADLAQHAGRTANADVVGRCGTPKGEGGFLVTVEAGAKDLRIAPGRCYVDGILCENEASTRYTEQPDLPGPPLPAADGQYAVYLDVWERHLTAVDQYGASFPPMAESALGGPDTATRTRVVWQVRLAPVAARSCAAFEPPAAPTGRLRAQEVKVPAGGGDCLVPAGGGYRRLENQLYRVEVHDPAAEPVVKWSRDNGSVVSRVLAVDTATLTIVVEDAGRDDVLGFAAARWVELSDEERALNGQSGALFEVSRVSGASITVTNPDGLSLATGANPTLRRWDGRLALTAGTPTEVEDGVQVEIDGGGFAAGDHWLIPARTATGKVEWPRDAGGAPVFETRHGTAHHYCALAVVSVTGGMFDAAPLDCRPQFPPLTAITAADVSYDPAACQNLAGATTVQQAIDLLCGTRGEDRAIRVKGVSFLSGAPLVNDSFVEPEQLAGGIRIACDERLFQDSVRNKNGRVNPVCVVTVDLPWPANNVDRDLWRVRGSSIIGFTPLTLAADVNADNNEIFWVPSAQPATPVRQWIAEALLQTVQAQTHGQVNQLLCRLTLKGGYIWGPREEPVMFLDGDAFGLPGGDHVETRFPSGDGRAGGDFHMWFWLGRPD</sequence>
<name>A0A5M3WTU0_9ACTN</name>
<dbReference type="EMBL" id="BLAE01000033">
    <property type="protein sequence ID" value="GES11946.1"/>
    <property type="molecule type" value="Genomic_DNA"/>
</dbReference>
<organism evidence="1 2">
    <name type="scientific">Acrocarpospora macrocephala</name>
    <dbReference type="NCBI Taxonomy" id="150177"/>
    <lineage>
        <taxon>Bacteria</taxon>
        <taxon>Bacillati</taxon>
        <taxon>Actinomycetota</taxon>
        <taxon>Actinomycetes</taxon>
        <taxon>Streptosporangiales</taxon>
        <taxon>Streptosporangiaceae</taxon>
        <taxon>Acrocarpospora</taxon>
    </lineage>
</organism>
<protein>
    <submittedName>
        <fullName evidence="1">Uncharacterized protein</fullName>
    </submittedName>
</protein>
<dbReference type="RefSeq" id="WP_155357289.1">
    <property type="nucleotide sequence ID" value="NZ_BAAAHL010000038.1"/>
</dbReference>
<comment type="caution">
    <text evidence="1">The sequence shown here is derived from an EMBL/GenBank/DDBJ whole genome shotgun (WGS) entry which is preliminary data.</text>
</comment>
<dbReference type="InterPro" id="IPR045392">
    <property type="entry name" value="DUF6519"/>
</dbReference>
<evidence type="ECO:0000313" key="2">
    <source>
        <dbReference type="Proteomes" id="UP000331127"/>
    </source>
</evidence>
<gene>
    <name evidence="1" type="ORF">Amac_055430</name>
</gene>
<dbReference type="AlphaFoldDB" id="A0A5M3WTU0"/>
<dbReference type="Pfam" id="PF20129">
    <property type="entry name" value="DUF6519"/>
    <property type="match status" value="2"/>
</dbReference>
<evidence type="ECO:0000313" key="1">
    <source>
        <dbReference type="EMBL" id="GES11946.1"/>
    </source>
</evidence>